<dbReference type="Gene3D" id="2.20.110.10">
    <property type="entry name" value="Histone H3 K4-specific methyltransferase SET7/9 N-terminal domain"/>
    <property type="match status" value="2"/>
</dbReference>
<evidence type="ECO:0000313" key="4">
    <source>
        <dbReference type="Proteomes" id="UP000663872"/>
    </source>
</evidence>
<dbReference type="PANTHER" id="PTHR23084">
    <property type="entry name" value="PHOSPHATIDYLINOSITOL-4-PHOSPHATE 5-KINASE RELATED"/>
    <property type="match status" value="1"/>
</dbReference>
<dbReference type="SMART" id="SM00698">
    <property type="entry name" value="MORN"/>
    <property type="match status" value="3"/>
</dbReference>
<name>A0A818WC45_9BILA</name>
<dbReference type="Proteomes" id="UP000663872">
    <property type="component" value="Unassembled WGS sequence"/>
</dbReference>
<evidence type="ECO:0000256" key="1">
    <source>
        <dbReference type="ARBA" id="ARBA00022737"/>
    </source>
</evidence>
<dbReference type="Pfam" id="PF02493">
    <property type="entry name" value="MORN"/>
    <property type="match status" value="4"/>
</dbReference>
<dbReference type="AlphaFoldDB" id="A0A818WC45"/>
<dbReference type="EMBL" id="CAJNYV010000756">
    <property type="protein sequence ID" value="CAF3379124.1"/>
    <property type="molecule type" value="Genomic_DNA"/>
</dbReference>
<evidence type="ECO:0000313" key="2">
    <source>
        <dbReference type="EMBL" id="CAF3379124.1"/>
    </source>
</evidence>
<keyword evidence="1" id="KW-0677">Repeat</keyword>
<organism evidence="3 4">
    <name type="scientific">Rotaria socialis</name>
    <dbReference type="NCBI Taxonomy" id="392032"/>
    <lineage>
        <taxon>Eukaryota</taxon>
        <taxon>Metazoa</taxon>
        <taxon>Spiralia</taxon>
        <taxon>Gnathifera</taxon>
        <taxon>Rotifera</taxon>
        <taxon>Eurotatoria</taxon>
        <taxon>Bdelloidea</taxon>
        <taxon>Philodinida</taxon>
        <taxon>Philodinidae</taxon>
        <taxon>Rotaria</taxon>
    </lineage>
</organism>
<protein>
    <submittedName>
        <fullName evidence="3">Uncharacterized protein</fullName>
    </submittedName>
</protein>
<dbReference type="InterPro" id="IPR003409">
    <property type="entry name" value="MORN"/>
</dbReference>
<proteinExistence type="predicted"/>
<dbReference type="Proteomes" id="UP000663865">
    <property type="component" value="Unassembled WGS sequence"/>
</dbReference>
<dbReference type="EMBL" id="CAJNYT010005247">
    <property type="protein sequence ID" value="CAF3723826.1"/>
    <property type="molecule type" value="Genomic_DNA"/>
</dbReference>
<dbReference type="PANTHER" id="PTHR23084:SF263">
    <property type="entry name" value="MORN REPEAT-CONTAINING PROTEIN 1"/>
    <property type="match status" value="1"/>
</dbReference>
<accession>A0A818WC45</accession>
<reference evidence="3" key="1">
    <citation type="submission" date="2021-02" db="EMBL/GenBank/DDBJ databases">
        <authorList>
            <person name="Nowell W R."/>
        </authorList>
    </citation>
    <scope>NUCLEOTIDE SEQUENCE</scope>
</reference>
<gene>
    <name evidence="3" type="ORF">GRG538_LOCUS29818</name>
    <name evidence="2" type="ORF">KIK155_LOCUS6121</name>
</gene>
<comment type="caution">
    <text evidence="3">The sequence shown here is derived from an EMBL/GenBank/DDBJ whole genome shotgun (WGS) entry which is preliminary data.</text>
</comment>
<dbReference type="SUPFAM" id="SSF82185">
    <property type="entry name" value="Histone H3 K4-specific methyltransferase SET7/9 N-terminal domain"/>
    <property type="match status" value="1"/>
</dbReference>
<sequence>MEKKHGKGVSHYANGNKYTGDWIDDSRTGHGAFTWASGDRYEMMCSYICVPFYCENQFDGIREQSMGQFKEDKMNGKGTFFYDDENTYAEDWADGLKEGKGVFTWKNGDRHEMEYSQNMFLLTDSPKEIWSNDTLI</sequence>
<evidence type="ECO:0000313" key="3">
    <source>
        <dbReference type="EMBL" id="CAF3723826.1"/>
    </source>
</evidence>